<feature type="transmembrane region" description="Helical" evidence="5">
    <location>
        <begin position="114"/>
        <end position="132"/>
    </location>
</feature>
<sequence length="292" mass="32224">MKLSAKLNYIFWSSRPISWVNTAFPFAAAYLFVERRIDLTFIIGTLFFLIPYNLLMYGINDVFDYESDLRNPRKGGIEGALLPKAIHRTVIWASILSCLPFVAYLLFVGNLQSGFWLALVLFTVVAYSAKFLRFKEKPLLDSVTSACHFAGPMVFALALTDVNIADDKVVAMLAAFMLWGMGSHAFGAVQDIKADREGGIASIATYFGARNTTRSALVMYLSAGFYLLTLGGPANLVAIAVLPYIAILLPHRNITDETCESANKGWKQFIYLNFFAGMVVTLVVNYIATTGG</sequence>
<keyword evidence="4 5" id="KW-0472">Membrane</keyword>
<dbReference type="EMBL" id="CAEZUR010000032">
    <property type="protein sequence ID" value="CAB4606154.1"/>
    <property type="molecule type" value="Genomic_DNA"/>
</dbReference>
<dbReference type="NCBIfam" id="NF009608">
    <property type="entry name" value="PRK13105.1"/>
    <property type="match status" value="1"/>
</dbReference>
<accession>A0A6J6H499</accession>
<dbReference type="Gene3D" id="1.10.357.140">
    <property type="entry name" value="UbiA prenyltransferase"/>
    <property type="match status" value="1"/>
</dbReference>
<protein>
    <submittedName>
        <fullName evidence="6">Unannotated protein</fullName>
    </submittedName>
</protein>
<evidence type="ECO:0000256" key="5">
    <source>
        <dbReference type="SAM" id="Phobius"/>
    </source>
</evidence>
<evidence type="ECO:0000256" key="4">
    <source>
        <dbReference type="ARBA" id="ARBA00023136"/>
    </source>
</evidence>
<feature type="transmembrane region" description="Helical" evidence="5">
    <location>
        <begin position="12"/>
        <end position="33"/>
    </location>
</feature>
<comment type="subcellular location">
    <subcellularLocation>
        <location evidence="1">Membrane</location>
        <topology evidence="1">Multi-pass membrane protein</topology>
    </subcellularLocation>
</comment>
<feature type="transmembrane region" description="Helical" evidence="5">
    <location>
        <begin position="39"/>
        <end position="59"/>
    </location>
</feature>
<evidence type="ECO:0000256" key="1">
    <source>
        <dbReference type="ARBA" id="ARBA00004141"/>
    </source>
</evidence>
<evidence type="ECO:0000256" key="3">
    <source>
        <dbReference type="ARBA" id="ARBA00022989"/>
    </source>
</evidence>
<dbReference type="Gene3D" id="1.20.120.1780">
    <property type="entry name" value="UbiA prenyltransferase"/>
    <property type="match status" value="1"/>
</dbReference>
<dbReference type="GO" id="GO:0016765">
    <property type="term" value="F:transferase activity, transferring alkyl or aryl (other than methyl) groups"/>
    <property type="evidence" value="ECO:0007669"/>
    <property type="project" value="InterPro"/>
</dbReference>
<evidence type="ECO:0000313" key="6">
    <source>
        <dbReference type="EMBL" id="CAB4606154.1"/>
    </source>
</evidence>
<reference evidence="6" key="1">
    <citation type="submission" date="2020-05" db="EMBL/GenBank/DDBJ databases">
        <authorList>
            <person name="Chiriac C."/>
            <person name="Salcher M."/>
            <person name="Ghai R."/>
            <person name="Kavagutti S V."/>
        </authorList>
    </citation>
    <scope>NUCLEOTIDE SEQUENCE</scope>
</reference>
<feature type="transmembrane region" description="Helical" evidence="5">
    <location>
        <begin position="170"/>
        <end position="189"/>
    </location>
</feature>
<organism evidence="6">
    <name type="scientific">freshwater metagenome</name>
    <dbReference type="NCBI Taxonomy" id="449393"/>
    <lineage>
        <taxon>unclassified sequences</taxon>
        <taxon>metagenomes</taxon>
        <taxon>ecological metagenomes</taxon>
    </lineage>
</organism>
<dbReference type="PANTHER" id="PTHR42723:SF1">
    <property type="entry name" value="CHLOROPHYLL SYNTHASE, CHLOROPLASTIC"/>
    <property type="match status" value="1"/>
</dbReference>
<evidence type="ECO:0000256" key="2">
    <source>
        <dbReference type="ARBA" id="ARBA00022692"/>
    </source>
</evidence>
<dbReference type="InterPro" id="IPR044878">
    <property type="entry name" value="UbiA_sf"/>
</dbReference>
<feature type="transmembrane region" description="Helical" evidence="5">
    <location>
        <begin position="224"/>
        <end position="249"/>
    </location>
</feature>
<dbReference type="InterPro" id="IPR000537">
    <property type="entry name" value="UbiA_prenyltransferase"/>
</dbReference>
<keyword evidence="2 5" id="KW-0812">Transmembrane</keyword>
<dbReference type="GO" id="GO:0016020">
    <property type="term" value="C:membrane"/>
    <property type="evidence" value="ECO:0007669"/>
    <property type="project" value="UniProtKB-SubCell"/>
</dbReference>
<keyword evidence="3 5" id="KW-1133">Transmembrane helix</keyword>
<dbReference type="AlphaFoldDB" id="A0A6J6H499"/>
<proteinExistence type="predicted"/>
<dbReference type="CDD" id="cd13966">
    <property type="entry name" value="PT_UbiA_4"/>
    <property type="match status" value="1"/>
</dbReference>
<feature type="transmembrane region" description="Helical" evidence="5">
    <location>
        <begin position="269"/>
        <end position="288"/>
    </location>
</feature>
<dbReference type="PANTHER" id="PTHR42723">
    <property type="entry name" value="CHLOROPHYLL SYNTHASE"/>
    <property type="match status" value="1"/>
</dbReference>
<dbReference type="InterPro" id="IPR050475">
    <property type="entry name" value="Prenyltransferase_related"/>
</dbReference>
<name>A0A6J6H499_9ZZZZ</name>
<feature type="transmembrane region" description="Helical" evidence="5">
    <location>
        <begin position="139"/>
        <end position="158"/>
    </location>
</feature>
<feature type="transmembrane region" description="Helical" evidence="5">
    <location>
        <begin position="90"/>
        <end position="108"/>
    </location>
</feature>
<gene>
    <name evidence="6" type="ORF">UFOPK1843_00524</name>
</gene>
<dbReference type="Pfam" id="PF01040">
    <property type="entry name" value="UbiA"/>
    <property type="match status" value="1"/>
</dbReference>